<name>A0A5N5F9W1_9ROSA</name>
<comment type="caution">
    <text evidence="1">The sequence shown here is derived from an EMBL/GenBank/DDBJ whole genome shotgun (WGS) entry which is preliminary data.</text>
</comment>
<reference evidence="2" key="2">
    <citation type="submission" date="2019-10" db="EMBL/GenBank/DDBJ databases">
        <title>A de novo genome assembly of a pear dwarfing rootstock.</title>
        <authorList>
            <person name="Wang F."/>
            <person name="Wang J."/>
            <person name="Li S."/>
            <person name="Zhang Y."/>
            <person name="Fang M."/>
            <person name="Ma L."/>
            <person name="Zhao Y."/>
            <person name="Jiang S."/>
        </authorList>
    </citation>
    <scope>NUCLEOTIDE SEQUENCE [LARGE SCALE GENOMIC DNA]</scope>
</reference>
<dbReference type="EMBL" id="SMOL01000753">
    <property type="protein sequence ID" value="KAB2599858.1"/>
    <property type="molecule type" value="Genomic_DNA"/>
</dbReference>
<protein>
    <submittedName>
        <fullName evidence="1">Uncharacterized protein</fullName>
    </submittedName>
</protein>
<keyword evidence="2" id="KW-1185">Reference proteome</keyword>
<evidence type="ECO:0000313" key="1">
    <source>
        <dbReference type="EMBL" id="KAB2599858.1"/>
    </source>
</evidence>
<gene>
    <name evidence="1" type="ORF">D8674_010129</name>
</gene>
<evidence type="ECO:0000313" key="2">
    <source>
        <dbReference type="Proteomes" id="UP000327157"/>
    </source>
</evidence>
<sequence length="103" mass="11253">MGMPPDFPTPTAHQLATTQPTTQATDLVDQLEQNSTFEEPVVHPVIDPQSDAVVIRVGLGTILVEVVANSAATKARLLHPLCPVQVGMMSIRWSRRLVMTLLR</sequence>
<dbReference type="AlphaFoldDB" id="A0A5N5F9W1"/>
<reference evidence="1 2" key="3">
    <citation type="submission" date="2019-11" db="EMBL/GenBank/DDBJ databases">
        <title>A de novo genome assembly of a pear dwarfing rootstock.</title>
        <authorList>
            <person name="Wang F."/>
            <person name="Wang J."/>
            <person name="Li S."/>
            <person name="Zhang Y."/>
            <person name="Fang M."/>
            <person name="Ma L."/>
            <person name="Zhao Y."/>
            <person name="Jiang S."/>
        </authorList>
    </citation>
    <scope>NUCLEOTIDE SEQUENCE [LARGE SCALE GENOMIC DNA]</scope>
    <source>
        <strain evidence="1">S2</strain>
        <tissue evidence="1">Leaf</tissue>
    </source>
</reference>
<organism evidence="1 2">
    <name type="scientific">Pyrus ussuriensis x Pyrus communis</name>
    <dbReference type="NCBI Taxonomy" id="2448454"/>
    <lineage>
        <taxon>Eukaryota</taxon>
        <taxon>Viridiplantae</taxon>
        <taxon>Streptophyta</taxon>
        <taxon>Embryophyta</taxon>
        <taxon>Tracheophyta</taxon>
        <taxon>Spermatophyta</taxon>
        <taxon>Magnoliopsida</taxon>
        <taxon>eudicotyledons</taxon>
        <taxon>Gunneridae</taxon>
        <taxon>Pentapetalae</taxon>
        <taxon>rosids</taxon>
        <taxon>fabids</taxon>
        <taxon>Rosales</taxon>
        <taxon>Rosaceae</taxon>
        <taxon>Amygdaloideae</taxon>
        <taxon>Maleae</taxon>
        <taxon>Pyrus</taxon>
    </lineage>
</organism>
<dbReference type="Proteomes" id="UP000327157">
    <property type="component" value="Chromosome 13"/>
</dbReference>
<reference evidence="1 2" key="1">
    <citation type="submission" date="2019-09" db="EMBL/GenBank/DDBJ databases">
        <authorList>
            <person name="Ou C."/>
        </authorList>
    </citation>
    <scope>NUCLEOTIDE SEQUENCE [LARGE SCALE GENOMIC DNA]</scope>
    <source>
        <strain evidence="1">S2</strain>
        <tissue evidence="1">Leaf</tissue>
    </source>
</reference>
<proteinExistence type="predicted"/>
<accession>A0A5N5F9W1</accession>